<organism evidence="2 3">
    <name type="scientific">Cupriavidus malaysiensis</name>
    <dbReference type="NCBI Taxonomy" id="367825"/>
    <lineage>
        <taxon>Bacteria</taxon>
        <taxon>Pseudomonadati</taxon>
        <taxon>Pseudomonadota</taxon>
        <taxon>Betaproteobacteria</taxon>
        <taxon>Burkholderiales</taxon>
        <taxon>Burkholderiaceae</taxon>
        <taxon>Cupriavidus</taxon>
    </lineage>
</organism>
<dbReference type="PROSITE" id="PS51257">
    <property type="entry name" value="PROKAR_LIPOPROTEIN"/>
    <property type="match status" value="1"/>
</dbReference>
<name>A0ABM6F255_9BURK</name>
<evidence type="ECO:0008006" key="4">
    <source>
        <dbReference type="Google" id="ProtNLM"/>
    </source>
</evidence>
<sequence>MRVNAFCSLPRLAVAALLAAGLAACAAPGSGARQFDVDAFLGAPDMALPEVLANRDFLAATKAPVADCAAMLQSASSGVLESLGGGRAPAWLLHPAGDAARVWLVLGQADGSRSCHGPLPAAPMRVLAERARR</sequence>
<dbReference type="Proteomes" id="UP000177515">
    <property type="component" value="Chromosome 1"/>
</dbReference>
<accession>A0ABM6F255</accession>
<evidence type="ECO:0000256" key="1">
    <source>
        <dbReference type="SAM" id="SignalP"/>
    </source>
</evidence>
<gene>
    <name evidence="2" type="ORF">BKK80_06220</name>
</gene>
<dbReference type="RefSeq" id="WP_071068747.1">
    <property type="nucleotide sequence ID" value="NZ_CP017754.1"/>
</dbReference>
<feature type="signal peptide" evidence="1">
    <location>
        <begin position="1"/>
        <end position="26"/>
    </location>
</feature>
<dbReference type="EMBL" id="CP017754">
    <property type="protein sequence ID" value="AOZ05445.1"/>
    <property type="molecule type" value="Genomic_DNA"/>
</dbReference>
<evidence type="ECO:0000313" key="3">
    <source>
        <dbReference type="Proteomes" id="UP000177515"/>
    </source>
</evidence>
<keyword evidence="1" id="KW-0732">Signal</keyword>
<proteinExistence type="predicted"/>
<feature type="chain" id="PRO_5047354761" description="Lipoprotein transmembrane" evidence="1">
    <location>
        <begin position="27"/>
        <end position="133"/>
    </location>
</feature>
<keyword evidence="3" id="KW-1185">Reference proteome</keyword>
<reference evidence="2 3" key="1">
    <citation type="submission" date="2016-10" db="EMBL/GenBank/DDBJ databases">
        <title>Complete genome sequences of three Cupriavidus strains isolated from various Malaysian environments.</title>
        <authorList>
            <person name="Abdullah A.A.-A."/>
            <person name="Shafie N.A.H."/>
            <person name="Lau N.S."/>
        </authorList>
    </citation>
    <scope>NUCLEOTIDE SEQUENCE [LARGE SCALE GENOMIC DNA]</scope>
    <source>
        <strain evidence="2 3">USMAA1020</strain>
    </source>
</reference>
<protein>
    <recommendedName>
        <fullName evidence="4">Lipoprotein transmembrane</fullName>
    </recommendedName>
</protein>
<evidence type="ECO:0000313" key="2">
    <source>
        <dbReference type="EMBL" id="AOZ05445.1"/>
    </source>
</evidence>